<dbReference type="RefSeq" id="WP_058850656.1">
    <property type="nucleotide sequence ID" value="NZ_LOCL01000048.1"/>
</dbReference>
<gene>
    <name evidence="4" type="ORF">AT728_26900</name>
</gene>
<evidence type="ECO:0000256" key="1">
    <source>
        <dbReference type="ARBA" id="ARBA00022679"/>
    </source>
</evidence>
<dbReference type="GO" id="GO:0016747">
    <property type="term" value="F:acyltransferase activity, transferring groups other than amino-acyl groups"/>
    <property type="evidence" value="ECO:0007669"/>
    <property type="project" value="InterPro"/>
</dbReference>
<evidence type="ECO:0000313" key="4">
    <source>
        <dbReference type="EMBL" id="KUF15093.1"/>
    </source>
</evidence>
<feature type="domain" description="N-acetyltransferase" evidence="3">
    <location>
        <begin position="2"/>
        <end position="156"/>
    </location>
</feature>
<dbReference type="InterPro" id="IPR050832">
    <property type="entry name" value="Bact_Acetyltransf"/>
</dbReference>
<name>A0A0W7WWW5_9ACTN</name>
<accession>A0A0W7WWW5</accession>
<evidence type="ECO:0000259" key="3">
    <source>
        <dbReference type="PROSITE" id="PS51186"/>
    </source>
</evidence>
<proteinExistence type="predicted"/>
<protein>
    <submittedName>
        <fullName evidence="4">Acetyltransferase</fullName>
    </submittedName>
</protein>
<dbReference type="PANTHER" id="PTHR43877">
    <property type="entry name" value="AMINOALKYLPHOSPHONATE N-ACETYLTRANSFERASE-RELATED-RELATED"/>
    <property type="match status" value="1"/>
</dbReference>
<dbReference type="InterPro" id="IPR016181">
    <property type="entry name" value="Acyl_CoA_acyltransferase"/>
</dbReference>
<sequence>MIELRTLESDDWPLWRELRLAALAEAPYAFGSTLAQWQGSGDQEERWRARLSIPGARDLVAFLDGLPVGMVSGVPVEGADSVELISMWVSPAARGKGVGDHLVRAVERWGAERGAGTLRLSVVPDNSNAVALYERNGFTDLTDTGEPGDPMSDGIRRERVLAKRLVSTDRPGPPGGRLRG</sequence>
<keyword evidence="5" id="KW-1185">Reference proteome</keyword>
<keyword evidence="2" id="KW-0012">Acyltransferase</keyword>
<dbReference type="CDD" id="cd04301">
    <property type="entry name" value="NAT_SF"/>
    <property type="match status" value="1"/>
</dbReference>
<dbReference type="InterPro" id="IPR000182">
    <property type="entry name" value="GNAT_dom"/>
</dbReference>
<dbReference type="SUPFAM" id="SSF55729">
    <property type="entry name" value="Acyl-CoA N-acyltransferases (Nat)"/>
    <property type="match status" value="1"/>
</dbReference>
<dbReference type="Pfam" id="PF00583">
    <property type="entry name" value="Acetyltransf_1"/>
    <property type="match status" value="1"/>
</dbReference>
<dbReference type="Proteomes" id="UP000054804">
    <property type="component" value="Unassembled WGS sequence"/>
</dbReference>
<dbReference type="PANTHER" id="PTHR43877:SF2">
    <property type="entry name" value="AMINOALKYLPHOSPHONATE N-ACETYLTRANSFERASE-RELATED"/>
    <property type="match status" value="1"/>
</dbReference>
<organism evidence="4 5">
    <name type="scientific">Streptomyces silvensis</name>
    <dbReference type="NCBI Taxonomy" id="1765722"/>
    <lineage>
        <taxon>Bacteria</taxon>
        <taxon>Bacillati</taxon>
        <taxon>Actinomycetota</taxon>
        <taxon>Actinomycetes</taxon>
        <taxon>Kitasatosporales</taxon>
        <taxon>Streptomycetaceae</taxon>
        <taxon>Streptomyces</taxon>
    </lineage>
</organism>
<evidence type="ECO:0000256" key="2">
    <source>
        <dbReference type="ARBA" id="ARBA00023315"/>
    </source>
</evidence>
<comment type="caution">
    <text evidence="4">The sequence shown here is derived from an EMBL/GenBank/DDBJ whole genome shotgun (WGS) entry which is preliminary data.</text>
</comment>
<dbReference type="STRING" id="1765722.AT728_26900"/>
<reference evidence="4 5" key="1">
    <citation type="submission" date="2015-12" db="EMBL/GenBank/DDBJ databases">
        <title>Draft genome sequence of Streptomyces silvensis ATCC 53525, a producer of novel hormone antagonists.</title>
        <authorList>
            <person name="Johnston C.W."/>
            <person name="Li Y."/>
            <person name="Magarvey N.A."/>
        </authorList>
    </citation>
    <scope>NUCLEOTIDE SEQUENCE [LARGE SCALE GENOMIC DNA]</scope>
    <source>
        <strain evidence="4 5">ATCC 53525</strain>
    </source>
</reference>
<dbReference type="EMBL" id="LOCL01000048">
    <property type="protein sequence ID" value="KUF15093.1"/>
    <property type="molecule type" value="Genomic_DNA"/>
</dbReference>
<dbReference type="PROSITE" id="PS51186">
    <property type="entry name" value="GNAT"/>
    <property type="match status" value="1"/>
</dbReference>
<evidence type="ECO:0000313" key="5">
    <source>
        <dbReference type="Proteomes" id="UP000054804"/>
    </source>
</evidence>
<dbReference type="Gene3D" id="3.40.630.30">
    <property type="match status" value="1"/>
</dbReference>
<keyword evidence="1 4" id="KW-0808">Transferase</keyword>
<dbReference type="AlphaFoldDB" id="A0A0W7WWW5"/>
<dbReference type="OrthoDB" id="9799092at2"/>